<evidence type="ECO:0008006" key="3">
    <source>
        <dbReference type="Google" id="ProtNLM"/>
    </source>
</evidence>
<gene>
    <name evidence="2" type="ORF">OHA22_01085</name>
</gene>
<reference evidence="2" key="1">
    <citation type="submission" date="2022-10" db="EMBL/GenBank/DDBJ databases">
        <title>The complete genomes of actinobacterial strains from the NBC collection.</title>
        <authorList>
            <person name="Joergensen T.S."/>
            <person name="Alvarez Arevalo M."/>
            <person name="Sterndorff E.B."/>
            <person name="Faurdal D."/>
            <person name="Vuksanovic O."/>
            <person name="Mourched A.-S."/>
            <person name="Charusanti P."/>
            <person name="Shaw S."/>
            <person name="Blin K."/>
            <person name="Weber T."/>
        </authorList>
    </citation>
    <scope>NUCLEOTIDE SEQUENCE</scope>
    <source>
        <strain evidence="2">NBC_00093</strain>
    </source>
</reference>
<dbReference type="EMBL" id="CP108222">
    <property type="protein sequence ID" value="WTT14201.1"/>
    <property type="molecule type" value="Genomic_DNA"/>
</dbReference>
<protein>
    <recommendedName>
        <fullName evidence="3">Secreted protein</fullName>
    </recommendedName>
</protein>
<dbReference type="AlphaFoldDB" id="A0AAU1ZNY0"/>
<name>A0AAU1ZNY0_9ACTN</name>
<evidence type="ECO:0000256" key="1">
    <source>
        <dbReference type="SAM" id="MobiDB-lite"/>
    </source>
</evidence>
<sequence length="159" mass="16215">MITAWSPSGVQRSRSTAVLWRVLGLGLFLFGLLYTHAVSPDATVRHVASDEGAAVSGVRFESIADREKVAIATSAVPVSAASDDPSGDHHDGHGQHHAGGECALGQSPQGPGVGVPCLSSLSSGSDDNGLPRLVDARHAAARDLVAPTAHAADSAVLRI</sequence>
<organism evidence="2">
    <name type="scientific">Streptomyces sp. NBC_00093</name>
    <dbReference type="NCBI Taxonomy" id="2975649"/>
    <lineage>
        <taxon>Bacteria</taxon>
        <taxon>Bacillati</taxon>
        <taxon>Actinomycetota</taxon>
        <taxon>Actinomycetes</taxon>
        <taxon>Kitasatosporales</taxon>
        <taxon>Streptomycetaceae</taxon>
        <taxon>Streptomyces</taxon>
    </lineage>
</organism>
<feature type="compositionally biased region" description="Low complexity" evidence="1">
    <location>
        <begin position="105"/>
        <end position="120"/>
    </location>
</feature>
<feature type="region of interest" description="Disordered" evidence="1">
    <location>
        <begin position="77"/>
        <end position="120"/>
    </location>
</feature>
<accession>A0AAU1ZNY0</accession>
<evidence type="ECO:0000313" key="2">
    <source>
        <dbReference type="EMBL" id="WTT14201.1"/>
    </source>
</evidence>
<proteinExistence type="predicted"/>